<feature type="domain" description="Neutral/alkaline non-lysosomal ceramidase N-terminal" evidence="1">
    <location>
        <begin position="61"/>
        <end position="288"/>
    </location>
</feature>
<protein>
    <submittedName>
        <fullName evidence="2">Neutral/alkaline non-lysosomal ceramidase N-terminal domain-containing protein</fullName>
    </submittedName>
</protein>
<proteinExistence type="predicted"/>
<evidence type="ECO:0000313" key="2">
    <source>
        <dbReference type="EMBL" id="MCH7408001.1"/>
    </source>
</evidence>
<sequence>MNIIYKSLSAFFIGVFIVLLIGVLLTSGVDRSPVQANDFYRDTMSRLEKLRPELNDGDIWLVGWSKVNATPKEGASLVGYKPRGQYEFVQDSSYVRALVIGNGESNVAVLSYELMIIHPYLSKLIQDAVLDEKIPVDHLYFTATHTHSGIGGYIPGLMGDFAFGGFDQKIVDFLKDQTLTSIKSALADQDTAYINYQISKTEGLVSNRFIAGDSVDPYVRQLIFQKHNGRRGIFLTYSAHATTLDRKFMGLSGDYPHYLMEDYESSIYEFAMYAAGTVGSHAPVAQGDSPEDTKSYANHIFDQSQENVIRLQPIKSKTLGFGQLKVSLREAQYRLSDNIRLNPALFKWVFGEVDPHFDALLIGNTLLISSSGEVSGVFMADWEEFAKQEGLNLIITAFNGTYIGYITPDQYYDRNHNEVRDMNWFGPGNGAYFDTLIRGLIDKPWR</sequence>
<gene>
    <name evidence="2" type="ORF">MM239_01225</name>
</gene>
<evidence type="ECO:0000259" key="1">
    <source>
        <dbReference type="Pfam" id="PF04734"/>
    </source>
</evidence>
<organism evidence="2 3">
    <name type="scientific">Belliella filtrata</name>
    <dbReference type="NCBI Taxonomy" id="2923435"/>
    <lineage>
        <taxon>Bacteria</taxon>
        <taxon>Pseudomonadati</taxon>
        <taxon>Bacteroidota</taxon>
        <taxon>Cytophagia</taxon>
        <taxon>Cytophagales</taxon>
        <taxon>Cyclobacteriaceae</taxon>
        <taxon>Belliella</taxon>
    </lineage>
</organism>
<evidence type="ECO:0000313" key="3">
    <source>
        <dbReference type="Proteomes" id="UP001165489"/>
    </source>
</evidence>
<keyword evidence="3" id="KW-1185">Reference proteome</keyword>
<reference evidence="2" key="1">
    <citation type="submission" date="2022-03" db="EMBL/GenBank/DDBJ databases">
        <title>De novo assembled genomes of Belliella spp. (Cyclobacteriaceae) strains.</title>
        <authorList>
            <person name="Szabo A."/>
            <person name="Korponai K."/>
            <person name="Felfoldi T."/>
        </authorList>
    </citation>
    <scope>NUCLEOTIDE SEQUENCE</scope>
    <source>
        <strain evidence="2">DSM 111904</strain>
    </source>
</reference>
<dbReference type="InterPro" id="IPR031329">
    <property type="entry name" value="NEUT/ALK_ceramidase_N"/>
</dbReference>
<dbReference type="Pfam" id="PF04734">
    <property type="entry name" value="Ceramidase_alk"/>
    <property type="match status" value="1"/>
</dbReference>
<dbReference type="Proteomes" id="UP001165489">
    <property type="component" value="Unassembled WGS sequence"/>
</dbReference>
<dbReference type="RefSeq" id="WP_241345936.1">
    <property type="nucleotide sequence ID" value="NZ_JAKZGP010000001.1"/>
</dbReference>
<accession>A0ABS9UV07</accession>
<name>A0ABS9UV07_9BACT</name>
<comment type="caution">
    <text evidence="2">The sequence shown here is derived from an EMBL/GenBank/DDBJ whole genome shotgun (WGS) entry which is preliminary data.</text>
</comment>
<dbReference type="EMBL" id="JAKZGP010000001">
    <property type="protein sequence ID" value="MCH7408001.1"/>
    <property type="molecule type" value="Genomic_DNA"/>
</dbReference>